<protein>
    <recommendedName>
        <fullName evidence="2">DUF4190 domain-containing protein</fullName>
    </recommendedName>
</protein>
<proteinExistence type="predicted"/>
<keyword evidence="1" id="KW-0812">Transmembrane</keyword>
<feature type="domain" description="DUF4190" evidence="2">
    <location>
        <begin position="63"/>
        <end position="123"/>
    </location>
</feature>
<dbReference type="Proteomes" id="UP000265745">
    <property type="component" value="Unassembled WGS sequence"/>
</dbReference>
<evidence type="ECO:0000313" key="3">
    <source>
        <dbReference type="EMBL" id="RHW19827.1"/>
    </source>
</evidence>
<organism evidence="3 4">
    <name type="scientific">Pseudomonas jilinensis</name>
    <dbReference type="NCBI Taxonomy" id="2078689"/>
    <lineage>
        <taxon>Bacteria</taxon>
        <taxon>Pseudomonadati</taxon>
        <taxon>Pseudomonadota</taxon>
        <taxon>Gammaproteobacteria</taxon>
        <taxon>Pseudomonadales</taxon>
        <taxon>Pseudomonadaceae</taxon>
        <taxon>Pseudomonas</taxon>
    </lineage>
</organism>
<keyword evidence="4" id="KW-1185">Reference proteome</keyword>
<evidence type="ECO:0000256" key="1">
    <source>
        <dbReference type="SAM" id="Phobius"/>
    </source>
</evidence>
<feature type="transmembrane region" description="Helical" evidence="1">
    <location>
        <begin position="106"/>
        <end position="128"/>
    </location>
</feature>
<name>A0A396RT77_9PSED</name>
<dbReference type="AlphaFoldDB" id="A0A396RT77"/>
<sequence length="137" mass="14118">MPSQGDPVSFVAAGGQATEIQRRADTATASSWEVELDAVAEPEQAASTVPRQPAGDAVRTSGLAVLSLVMGIVGLLFLGSLIAVVCGHVARANIRRSNGQLKGDGLALGGLVLGYLGLLSWLVMVMILSTEGSLVYR</sequence>
<evidence type="ECO:0000313" key="4">
    <source>
        <dbReference type="Proteomes" id="UP000265745"/>
    </source>
</evidence>
<dbReference type="Pfam" id="PF13828">
    <property type="entry name" value="DUF4190"/>
    <property type="match status" value="1"/>
</dbReference>
<dbReference type="OrthoDB" id="6183992at2"/>
<dbReference type="EMBL" id="QJSA01000018">
    <property type="protein sequence ID" value="RHW19827.1"/>
    <property type="molecule type" value="Genomic_DNA"/>
</dbReference>
<keyword evidence="1" id="KW-0472">Membrane</keyword>
<accession>A0A396RT77</accession>
<reference evidence="3 4" key="1">
    <citation type="submission" date="2018-06" db="EMBL/GenBank/DDBJ databases">
        <title>Pseudomonas jilinensis sp. nov., isolated from the production water of Jilin Oilfield in China.</title>
        <authorList>
            <person name="Wang J."/>
        </authorList>
    </citation>
    <scope>NUCLEOTIDE SEQUENCE [LARGE SCALE GENOMIC DNA]</scope>
    <source>
        <strain evidence="3 4">JS15-10A1</strain>
    </source>
</reference>
<keyword evidence="1" id="KW-1133">Transmembrane helix</keyword>
<evidence type="ECO:0000259" key="2">
    <source>
        <dbReference type="Pfam" id="PF13828"/>
    </source>
</evidence>
<comment type="caution">
    <text evidence="3">The sequence shown here is derived from an EMBL/GenBank/DDBJ whole genome shotgun (WGS) entry which is preliminary data.</text>
</comment>
<dbReference type="InterPro" id="IPR025241">
    <property type="entry name" value="DUF4190"/>
</dbReference>
<gene>
    <name evidence="3" type="ORF">C2846_17155</name>
</gene>
<feature type="transmembrane region" description="Helical" evidence="1">
    <location>
        <begin position="63"/>
        <end position="85"/>
    </location>
</feature>